<dbReference type="GO" id="GO:0016747">
    <property type="term" value="F:acyltransferase activity, transferring groups other than amino-acyl groups"/>
    <property type="evidence" value="ECO:0007669"/>
    <property type="project" value="InterPro"/>
</dbReference>
<gene>
    <name evidence="3" type="ORF">C798_01930</name>
</gene>
<dbReference type="Proteomes" id="UP000501648">
    <property type="component" value="Chromosome"/>
</dbReference>
<dbReference type="EMBL" id="CP008956">
    <property type="protein sequence ID" value="QJP99032.1"/>
    <property type="molecule type" value="Genomic_DNA"/>
</dbReference>
<dbReference type="RefSeq" id="WP_017451963.1">
    <property type="nucleotide sequence ID" value="NZ_CP008956.1"/>
</dbReference>
<dbReference type="GO" id="GO:0009103">
    <property type="term" value="P:lipopolysaccharide biosynthetic process"/>
    <property type="evidence" value="ECO:0007669"/>
    <property type="project" value="TreeGrafter"/>
</dbReference>
<dbReference type="GO" id="GO:0016020">
    <property type="term" value="C:membrane"/>
    <property type="evidence" value="ECO:0007669"/>
    <property type="project" value="TreeGrafter"/>
</dbReference>
<evidence type="ECO:0000313" key="4">
    <source>
        <dbReference type="Proteomes" id="UP000501648"/>
    </source>
</evidence>
<feature type="transmembrane region" description="Helical" evidence="1">
    <location>
        <begin position="229"/>
        <end position="247"/>
    </location>
</feature>
<accession>A0A6M3ZKW4</accession>
<dbReference type="PANTHER" id="PTHR23028">
    <property type="entry name" value="ACETYLTRANSFERASE"/>
    <property type="match status" value="1"/>
</dbReference>
<feature type="transmembrane region" description="Helical" evidence="1">
    <location>
        <begin position="88"/>
        <end position="107"/>
    </location>
</feature>
<sequence length="358" mass="38760">MSIPVTVGSTAGAARFSGYRPWLDGVRAVAILLVLLEHTNLFKQYNLGGVGVGIFFALSGYLITGLLWDEFAREGGLALLPFYIRRFARLAPALLLVALIAGLAFVLEGQRRAAFNAIFAVTYTTNYAAIFSGHHLAGFGHTWSLAVEEHFYLIWPPLMLLLMRRIPAASFVKAVLAIAVMVLCWRAFLFGVFGEQVRLMLYAGSIERLDSLLYGCAAAVAVRQGWRPGNGAMAAGVVALAVSVLWIAPLSSVLGPTLIGAGGALFIAAIDCERRAVLQQVLSTKLMVRTGILSYGIYLWHIPLLQLSSKNGEGSLPSILAAMALAVILAHLSYRYCEVPIRDSVRQRLAQKKEPALT</sequence>
<feature type="transmembrane region" description="Helical" evidence="1">
    <location>
        <begin position="314"/>
        <end position="334"/>
    </location>
</feature>
<feature type="transmembrane region" description="Helical" evidence="1">
    <location>
        <begin position="253"/>
        <end position="270"/>
    </location>
</feature>
<feature type="transmembrane region" description="Helical" evidence="1">
    <location>
        <begin position="114"/>
        <end position="137"/>
    </location>
</feature>
<feature type="transmembrane region" description="Helical" evidence="1">
    <location>
        <begin position="174"/>
        <end position="193"/>
    </location>
</feature>
<keyword evidence="1" id="KW-0812">Transmembrane</keyword>
<feature type="transmembrane region" description="Helical" evidence="1">
    <location>
        <begin position="282"/>
        <end position="302"/>
    </location>
</feature>
<reference evidence="3 4" key="1">
    <citation type="journal article" date="2012" name="J. Bacteriol.">
        <title>Genome sequence of the pathogenic Herbaspirillum seropedicae strain Os34, isolated from rice roots.</title>
        <authorList>
            <person name="Ye W."/>
            <person name="Ye S."/>
            <person name="Liu J."/>
            <person name="Chang S."/>
            <person name="Chen M."/>
            <person name="Zhu B."/>
            <person name="Guo L."/>
            <person name="An Q."/>
        </authorList>
    </citation>
    <scope>NUCLEOTIDE SEQUENCE [LARGE SCALE GENOMIC DNA]</scope>
    <source>
        <strain evidence="3 4">Os34</strain>
    </source>
</reference>
<evidence type="ECO:0000313" key="3">
    <source>
        <dbReference type="EMBL" id="QJP99032.1"/>
    </source>
</evidence>
<dbReference type="InterPro" id="IPR002656">
    <property type="entry name" value="Acyl_transf_3_dom"/>
</dbReference>
<feature type="transmembrane region" description="Helical" evidence="1">
    <location>
        <begin position="48"/>
        <end position="68"/>
    </location>
</feature>
<keyword evidence="3" id="KW-0012">Acyltransferase</keyword>
<evidence type="ECO:0000256" key="1">
    <source>
        <dbReference type="SAM" id="Phobius"/>
    </source>
</evidence>
<dbReference type="InterPro" id="IPR050879">
    <property type="entry name" value="Acyltransferase_3"/>
</dbReference>
<dbReference type="PANTHER" id="PTHR23028:SF53">
    <property type="entry name" value="ACYL_TRANSF_3 DOMAIN-CONTAINING PROTEIN"/>
    <property type="match status" value="1"/>
</dbReference>
<organism evidence="3 4">
    <name type="scientific">Herbaspirillum rubrisubalbicans Os34</name>
    <dbReference type="NCBI Taxonomy" id="1235827"/>
    <lineage>
        <taxon>Bacteria</taxon>
        <taxon>Pseudomonadati</taxon>
        <taxon>Pseudomonadota</taxon>
        <taxon>Betaproteobacteria</taxon>
        <taxon>Burkholderiales</taxon>
        <taxon>Oxalobacteraceae</taxon>
        <taxon>Herbaspirillum</taxon>
    </lineage>
</organism>
<feature type="domain" description="Acyltransferase 3" evidence="2">
    <location>
        <begin position="21"/>
        <end position="330"/>
    </location>
</feature>
<dbReference type="Pfam" id="PF01757">
    <property type="entry name" value="Acyl_transf_3"/>
    <property type="match status" value="1"/>
</dbReference>
<name>A0A6M3ZKW4_9BURK</name>
<proteinExistence type="predicted"/>
<dbReference type="AlphaFoldDB" id="A0A6M3ZKW4"/>
<keyword evidence="1" id="KW-0472">Membrane</keyword>
<keyword evidence="3" id="KW-0808">Transferase</keyword>
<protein>
    <submittedName>
        <fullName evidence="3">Acyltransferase</fullName>
    </submittedName>
</protein>
<keyword evidence="1" id="KW-1133">Transmembrane helix</keyword>
<evidence type="ECO:0000259" key="2">
    <source>
        <dbReference type="Pfam" id="PF01757"/>
    </source>
</evidence>